<sequence>MLVLSRTFGSGNLLWHAILEEDSSRAKTVVQEGLELMGYAFIFYGSLVFLHRDFVSFLYKKPNQD</sequence>
<dbReference type="Proteomes" id="UP001156682">
    <property type="component" value="Unassembled WGS sequence"/>
</dbReference>
<protein>
    <submittedName>
        <fullName evidence="1">Uncharacterized protein</fullName>
    </submittedName>
</protein>
<keyword evidence="2" id="KW-1185">Reference proteome</keyword>
<evidence type="ECO:0000313" key="2">
    <source>
        <dbReference type="Proteomes" id="UP001156682"/>
    </source>
</evidence>
<proteinExistence type="predicted"/>
<dbReference type="EMBL" id="BSOR01000006">
    <property type="protein sequence ID" value="GLR62822.1"/>
    <property type="molecule type" value="Genomic_DNA"/>
</dbReference>
<accession>A0ABQ5ZTR2</accession>
<evidence type="ECO:0000313" key="1">
    <source>
        <dbReference type="EMBL" id="GLR62822.1"/>
    </source>
</evidence>
<gene>
    <name evidence="1" type="ORF">GCM10007878_02570</name>
</gene>
<comment type="caution">
    <text evidence="1">The sequence shown here is derived from an EMBL/GenBank/DDBJ whole genome shotgun (WGS) entry which is preliminary data.</text>
</comment>
<name>A0ABQ5ZTR2_9GAMM</name>
<reference evidence="2" key="1">
    <citation type="journal article" date="2019" name="Int. J. Syst. Evol. Microbiol.">
        <title>The Global Catalogue of Microorganisms (GCM) 10K type strain sequencing project: providing services to taxonomists for standard genome sequencing and annotation.</title>
        <authorList>
            <consortium name="The Broad Institute Genomics Platform"/>
            <consortium name="The Broad Institute Genome Sequencing Center for Infectious Disease"/>
            <person name="Wu L."/>
            <person name="Ma J."/>
        </authorList>
    </citation>
    <scope>NUCLEOTIDE SEQUENCE [LARGE SCALE GENOMIC DNA]</scope>
    <source>
        <strain evidence="2">NBRC 100033</strain>
    </source>
</reference>
<organism evidence="1 2">
    <name type="scientific">Marinospirillum insulare</name>
    <dbReference type="NCBI Taxonomy" id="217169"/>
    <lineage>
        <taxon>Bacteria</taxon>
        <taxon>Pseudomonadati</taxon>
        <taxon>Pseudomonadota</taxon>
        <taxon>Gammaproteobacteria</taxon>
        <taxon>Oceanospirillales</taxon>
        <taxon>Oceanospirillaceae</taxon>
        <taxon>Marinospirillum</taxon>
    </lineage>
</organism>